<dbReference type="FunFam" id="2.10.50.30:FF:000004">
    <property type="entry name" value="Taste receptor type 1 member 3-like protein"/>
    <property type="match status" value="1"/>
</dbReference>
<dbReference type="Gene3D" id="3.40.50.2300">
    <property type="match status" value="2"/>
</dbReference>
<keyword evidence="9" id="KW-0325">Glycoprotein</keyword>
<feature type="transmembrane region" description="Helical" evidence="12">
    <location>
        <begin position="581"/>
        <end position="599"/>
    </location>
</feature>
<feature type="transmembrane region" description="Helical" evidence="12">
    <location>
        <begin position="514"/>
        <end position="537"/>
    </location>
</feature>
<proteinExistence type="inferred from homology"/>
<evidence type="ECO:0000256" key="6">
    <source>
        <dbReference type="ARBA" id="ARBA00023040"/>
    </source>
</evidence>
<dbReference type="Proteomes" id="UP000515163">
    <property type="component" value="Unplaced"/>
</dbReference>
<evidence type="ECO:0000256" key="3">
    <source>
        <dbReference type="ARBA" id="ARBA00022692"/>
    </source>
</evidence>
<keyword evidence="4" id="KW-0732">Signal</keyword>
<protein>
    <submittedName>
        <fullName evidence="15">Extracellular calcium-sensing receptor-like</fullName>
    </submittedName>
</protein>
<keyword evidence="7 12" id="KW-0472">Membrane</keyword>
<dbReference type="CDD" id="cd13953">
    <property type="entry name" value="7tm_classC_mGluR-like"/>
    <property type="match status" value="1"/>
</dbReference>
<evidence type="ECO:0000256" key="2">
    <source>
        <dbReference type="ARBA" id="ARBA00022475"/>
    </source>
</evidence>
<dbReference type="InterPro" id="IPR000337">
    <property type="entry name" value="GPCR_3"/>
</dbReference>
<evidence type="ECO:0000256" key="4">
    <source>
        <dbReference type="ARBA" id="ARBA00022729"/>
    </source>
</evidence>
<evidence type="ECO:0000256" key="8">
    <source>
        <dbReference type="ARBA" id="ARBA00023170"/>
    </source>
</evidence>
<gene>
    <name evidence="15" type="primary">LOC116286465</name>
</gene>
<dbReference type="RefSeq" id="XP_031548845.1">
    <property type="nucleotide sequence ID" value="XM_031692985.1"/>
</dbReference>
<keyword evidence="14" id="KW-1185">Reference proteome</keyword>
<dbReference type="Pfam" id="PF01094">
    <property type="entry name" value="ANF_receptor"/>
    <property type="match status" value="1"/>
</dbReference>
<feature type="transmembrane region" description="Helical" evidence="12">
    <location>
        <begin position="700"/>
        <end position="724"/>
    </location>
</feature>
<dbReference type="Pfam" id="PF00003">
    <property type="entry name" value="7tm_3"/>
    <property type="match status" value="1"/>
</dbReference>
<keyword evidence="10" id="KW-0807">Transducer</keyword>
<evidence type="ECO:0000313" key="14">
    <source>
        <dbReference type="Proteomes" id="UP000515163"/>
    </source>
</evidence>
<dbReference type="InterPro" id="IPR050726">
    <property type="entry name" value="mGluR"/>
</dbReference>
<keyword evidence="3 12" id="KW-0812">Transmembrane</keyword>
<evidence type="ECO:0000256" key="7">
    <source>
        <dbReference type="ARBA" id="ARBA00023136"/>
    </source>
</evidence>
<evidence type="ECO:0000259" key="13">
    <source>
        <dbReference type="PROSITE" id="PS50259"/>
    </source>
</evidence>
<accession>A0A6P8H8U2</accession>
<dbReference type="InterPro" id="IPR028082">
    <property type="entry name" value="Peripla_BP_I"/>
</dbReference>
<evidence type="ECO:0000313" key="15">
    <source>
        <dbReference type="RefSeq" id="XP_031548845.1"/>
    </source>
</evidence>
<feature type="transmembrane region" description="Helical" evidence="12">
    <location>
        <begin position="666"/>
        <end position="688"/>
    </location>
</feature>
<dbReference type="GO" id="GO:0005886">
    <property type="term" value="C:plasma membrane"/>
    <property type="evidence" value="ECO:0007669"/>
    <property type="project" value="UniProtKB-SubCell"/>
</dbReference>
<dbReference type="KEGG" id="aten:116286465"/>
<evidence type="ECO:0000256" key="10">
    <source>
        <dbReference type="ARBA" id="ARBA00023224"/>
    </source>
</evidence>
<evidence type="ECO:0000256" key="11">
    <source>
        <dbReference type="ARBA" id="ARBA00038492"/>
    </source>
</evidence>
<feature type="transmembrane region" description="Helical" evidence="12">
    <location>
        <begin position="549"/>
        <end position="569"/>
    </location>
</feature>
<dbReference type="InterPro" id="IPR017978">
    <property type="entry name" value="GPCR_3_C"/>
</dbReference>
<keyword evidence="5 12" id="KW-1133">Transmembrane helix</keyword>
<feature type="transmembrane region" description="Helical" evidence="12">
    <location>
        <begin position="620"/>
        <end position="643"/>
    </location>
</feature>
<dbReference type="OrthoDB" id="5953266at2759"/>
<dbReference type="PRINTS" id="PR00248">
    <property type="entry name" value="GPCRMGR"/>
</dbReference>
<dbReference type="InterPro" id="IPR001828">
    <property type="entry name" value="ANF_lig-bd_rcpt"/>
</dbReference>
<dbReference type="Gene3D" id="2.10.50.30">
    <property type="entry name" value="GPCR, family 3, nine cysteines domain"/>
    <property type="match status" value="1"/>
</dbReference>
<keyword evidence="8" id="KW-0675">Receptor</keyword>
<sequence>MSYKSGQFIIGVLLPLTKGEDCATVSHESVQLVETIIYGIQKLNINQKHHLNLTIGYEMRDTCSNPKVAVKEASNLVFKKQNDSSCVGEARCECGNEIFAVLGPLILENIILSAGTLSFYQYPQVMLTGKTRLLSNKAMYSLLNSIAPSLTDTAEALSLLIESFGWTSVNIIGSNDVYGREMTTLLDQNLRAKNICISTQRILGMTAPAPTRETISLIRSKHQVRVTVLLTTSDTAIKVLEEARKQNLTAHVWIGTEAWMTNRSITREYSDILDGMLGTAYSGNGLGISSHLRQGLRKTSYSDWIKQFYPSKTISSCETNSKLIDVEGFSPGIMSNALKVLNAIANALENVVYRPENTRNNKDFSNVNVTRIRNEIKRVLPNIIVKDTETLELQIINLQRQLSGEIIFESVGRWSKNHSQEGRLFLQKEKIRWPGNYKHWVPFSGNIEPCYPGYYIKKGPIACIWECLRCPIGTYTDNYTSPVCKQCPDGKIPDSLQTRCVVSEQEYLKAIDPFGISILCACAVGMIVTGAVLAIFLKYQDTPVVRASNMGFCLFTLVLLLLWFLSPVLFLGRPKDWTCKVRTVCIPLLYTSVSALLLTKTKRLIRIFSALKRNRFLSNYWYSFVACSIVLVQIVFGAIYLIFFPPETLIIYQQEGKVSLHCTRNLALEIASFSYNCLLAILCASFAMKSRNLPETYSEAKYICFTMLTYMISWIIYFLGYYGITYGNLKTAIPSYGVIIGAFAVLFFIFIPKIRVIFFRPEKNTKMAALAGTRKYSIDVASGMNITIPKPSRACERRHTLATLPAYHETDLPFASSTNYKGEPNVPRFSSSCLVGPIKEVDLEEESTHAQDEVNVSTNFALKKDVNLNICPTNEVPNGIALASLKTAHQLQETLDQKVP</sequence>
<name>A0A6P8H8U2_ACTTE</name>
<dbReference type="InterPro" id="IPR009030">
    <property type="entry name" value="Growth_fac_rcpt_cys_sf"/>
</dbReference>
<dbReference type="GeneID" id="116286465"/>
<dbReference type="SUPFAM" id="SSF57184">
    <property type="entry name" value="Growth factor receptor domain"/>
    <property type="match status" value="1"/>
</dbReference>
<feature type="domain" description="G-protein coupled receptors family 3 profile" evidence="13">
    <location>
        <begin position="514"/>
        <end position="765"/>
    </location>
</feature>
<dbReference type="InterPro" id="IPR038550">
    <property type="entry name" value="GPCR_3_9-Cys_sf"/>
</dbReference>
<evidence type="ECO:0000256" key="5">
    <source>
        <dbReference type="ARBA" id="ARBA00022989"/>
    </source>
</evidence>
<dbReference type="PROSITE" id="PS50259">
    <property type="entry name" value="G_PROTEIN_RECEP_F3_4"/>
    <property type="match status" value="1"/>
</dbReference>
<dbReference type="GO" id="GO:0004930">
    <property type="term" value="F:G protein-coupled receptor activity"/>
    <property type="evidence" value="ECO:0007669"/>
    <property type="project" value="UniProtKB-KW"/>
</dbReference>
<dbReference type="GO" id="GO:0050909">
    <property type="term" value="P:sensory perception of taste"/>
    <property type="evidence" value="ECO:0007669"/>
    <property type="project" value="UniProtKB-ARBA"/>
</dbReference>
<feature type="transmembrane region" description="Helical" evidence="12">
    <location>
        <begin position="736"/>
        <end position="758"/>
    </location>
</feature>
<evidence type="ECO:0000256" key="1">
    <source>
        <dbReference type="ARBA" id="ARBA00004651"/>
    </source>
</evidence>
<dbReference type="FunFam" id="3.40.50.2300:FF:000016">
    <property type="entry name" value="Taste 1 receptor member 2"/>
    <property type="match status" value="1"/>
</dbReference>
<organism evidence="14 15">
    <name type="scientific">Actinia tenebrosa</name>
    <name type="common">Australian red waratah sea anemone</name>
    <dbReference type="NCBI Taxonomy" id="6105"/>
    <lineage>
        <taxon>Eukaryota</taxon>
        <taxon>Metazoa</taxon>
        <taxon>Cnidaria</taxon>
        <taxon>Anthozoa</taxon>
        <taxon>Hexacorallia</taxon>
        <taxon>Actiniaria</taxon>
        <taxon>Actiniidae</taxon>
        <taxon>Actinia</taxon>
    </lineage>
</organism>
<dbReference type="InParanoid" id="A0A6P8H8U2"/>
<reference evidence="15" key="1">
    <citation type="submission" date="2025-08" db="UniProtKB">
        <authorList>
            <consortium name="RefSeq"/>
        </authorList>
    </citation>
    <scope>IDENTIFICATION</scope>
    <source>
        <tissue evidence="15">Tentacle</tissue>
    </source>
</reference>
<keyword evidence="6" id="KW-0297">G-protein coupled receptor</keyword>
<evidence type="ECO:0000256" key="9">
    <source>
        <dbReference type="ARBA" id="ARBA00023180"/>
    </source>
</evidence>
<dbReference type="AlphaFoldDB" id="A0A6P8H8U2"/>
<keyword evidence="2" id="KW-1003">Cell membrane</keyword>
<evidence type="ECO:0000256" key="12">
    <source>
        <dbReference type="SAM" id="Phobius"/>
    </source>
</evidence>
<comment type="subcellular location">
    <subcellularLocation>
        <location evidence="1">Cell membrane</location>
        <topology evidence="1">Multi-pass membrane protein</topology>
    </subcellularLocation>
</comment>
<dbReference type="PANTHER" id="PTHR24060">
    <property type="entry name" value="METABOTROPIC GLUTAMATE RECEPTOR"/>
    <property type="match status" value="1"/>
</dbReference>
<dbReference type="SMART" id="SM01411">
    <property type="entry name" value="Ephrin_rec_like"/>
    <property type="match status" value="1"/>
</dbReference>
<dbReference type="SUPFAM" id="SSF53822">
    <property type="entry name" value="Periplasmic binding protein-like I"/>
    <property type="match status" value="1"/>
</dbReference>
<comment type="similarity">
    <text evidence="11">Belongs to the G-protein coupled receptor 3 family. TAS1R subfamily.</text>
</comment>